<dbReference type="GeneID" id="106181170"/>
<accession>A0A1S3KEP6</accession>
<dbReference type="FunFam" id="3.90.70.10:FF:000083">
    <property type="entry name" value="Uncharacterized protein, isoform B"/>
    <property type="match status" value="1"/>
</dbReference>
<dbReference type="InterPro" id="IPR050185">
    <property type="entry name" value="Ub_carboxyl-term_hydrolase"/>
</dbReference>
<dbReference type="STRING" id="7574.A0A1S3KEP6"/>
<dbReference type="RefSeq" id="XP_013420929.1">
    <property type="nucleotide sequence ID" value="XM_013565475.1"/>
</dbReference>
<dbReference type="InterPro" id="IPR038765">
    <property type="entry name" value="Papain-like_cys_pep_sf"/>
</dbReference>
<dbReference type="Proteomes" id="UP000085678">
    <property type="component" value="Unplaced"/>
</dbReference>
<dbReference type="PANTHER" id="PTHR21646">
    <property type="entry name" value="UBIQUITIN CARBOXYL-TERMINAL HYDROLASE"/>
    <property type="match status" value="1"/>
</dbReference>
<dbReference type="PANTHER" id="PTHR21646:SF23">
    <property type="entry name" value="UBIQUITIN CARBOXYL-TERMINAL HYDROLASE USP2"/>
    <property type="match status" value="1"/>
</dbReference>
<dbReference type="InterPro" id="IPR001394">
    <property type="entry name" value="Peptidase_C19_UCH"/>
</dbReference>
<feature type="compositionally biased region" description="Polar residues" evidence="3">
    <location>
        <begin position="194"/>
        <end position="205"/>
    </location>
</feature>
<sequence length="653" mass="73338">MSARSSSLRSPIPYSSGRQAARMPVPPSSPKPQRRSYADLPGSRYNSSSTLSAGRKYGIGGTSYGSTAVQRRPLPDGPGPLDRYGNKMDPTTHTSFKPRRTSVASTVRNGPLKADHDFTTSYDSTASTRTSTLPRTQRTSSISDLTSDLDRMNTSGRITPSRFSRHRGNTLQLNDENKARTEKSRDETIDGYSLPSSKYNGYSAKQESKYDSGYNSFSSTKSDNNDAISTSSYRHKERISATFKPDITTTSPVRPVTRYSSEDDSSSPGSRLSHSNAASGRQDSVASIGSNSNSHIGKDNAVISPVAGKEKCGLTGLRNVGNTCFMNSILQCLSNTQLLVEYCLKDNYAKDLNKTTSSMKGQLMNAYASLMKQLWKDYTDCVSPTSFKSQIQRFAPRFMGYNQQDSQEFLRYLLQGLHEDINRVQSKPKPMIISDKDEENLSTSEKATMYWKSYLRIDDSKIVDLFVGQLRSTLTCTACDHSSVTFDPFWDLSVPIPKSSNITIMHCIQEFMREEILDDDERPTCERCKTRRKCTKTFSIQKFPQILVLHLKRFSGERFRSKLATYVDFPMNLDLSEFAGETKGHRPVYNLYGVSNHSGTVFSGHYTAYCKHPYNKDWYHYNDSRVSPISSNRVTSSEAYVLFYELAHHNAKL</sequence>
<protein>
    <recommendedName>
        <fullName evidence="2">Ubiquitin carboxyl-terminal hydrolase</fullName>
        <ecNumber evidence="2">3.4.19.12</ecNumber>
    </recommendedName>
</protein>
<feature type="compositionally biased region" description="Low complexity" evidence="3">
    <location>
        <begin position="266"/>
        <end position="275"/>
    </location>
</feature>
<gene>
    <name evidence="6 7 8" type="primary">LOC106181170</name>
</gene>
<dbReference type="PROSITE" id="PS00972">
    <property type="entry name" value="USP_1"/>
    <property type="match status" value="1"/>
</dbReference>
<dbReference type="GO" id="GO:0004843">
    <property type="term" value="F:cysteine-type deubiquitinase activity"/>
    <property type="evidence" value="ECO:0007669"/>
    <property type="project" value="UniProtKB-UniRule"/>
</dbReference>
<feature type="compositionally biased region" description="Polar residues" evidence="3">
    <location>
        <begin position="152"/>
        <end position="162"/>
    </location>
</feature>
<dbReference type="RefSeq" id="XP_013420931.1">
    <property type="nucleotide sequence ID" value="XM_013565477.1"/>
</dbReference>
<evidence type="ECO:0000256" key="2">
    <source>
        <dbReference type="RuleBase" id="RU366025"/>
    </source>
</evidence>
<feature type="compositionally biased region" description="Polar residues" evidence="3">
    <location>
        <begin position="119"/>
        <end position="138"/>
    </location>
</feature>
<evidence type="ECO:0000313" key="8">
    <source>
        <dbReference type="RefSeq" id="XP_013420931.1"/>
    </source>
</evidence>
<evidence type="ECO:0000313" key="7">
    <source>
        <dbReference type="RefSeq" id="XP_013420930.1"/>
    </source>
</evidence>
<evidence type="ECO:0000259" key="4">
    <source>
        <dbReference type="PROSITE" id="PS50235"/>
    </source>
</evidence>
<dbReference type="GO" id="GO:0006508">
    <property type="term" value="P:proteolysis"/>
    <property type="evidence" value="ECO:0007669"/>
    <property type="project" value="UniProtKB-KW"/>
</dbReference>
<evidence type="ECO:0000256" key="1">
    <source>
        <dbReference type="ARBA" id="ARBA00000707"/>
    </source>
</evidence>
<keyword evidence="2 6" id="KW-0378">Hydrolase</keyword>
<feature type="compositionally biased region" description="Polar residues" evidence="3">
    <location>
        <begin position="213"/>
        <end position="232"/>
    </location>
</feature>
<dbReference type="OrthoDB" id="265306at2759"/>
<dbReference type="GO" id="GO:0016579">
    <property type="term" value="P:protein deubiquitination"/>
    <property type="evidence" value="ECO:0007669"/>
    <property type="project" value="InterPro"/>
</dbReference>
<keyword evidence="2" id="KW-0788">Thiol protease</keyword>
<comment type="catalytic activity">
    <reaction evidence="1 2">
        <text>Thiol-dependent hydrolysis of ester, thioester, amide, peptide and isopeptide bonds formed by the C-terminal Gly of ubiquitin (a 76-residue protein attached to proteins as an intracellular targeting signal).</text>
        <dbReference type="EC" id="3.4.19.12"/>
    </reaction>
</comment>
<keyword evidence="2" id="KW-0833">Ubl conjugation pathway</keyword>
<dbReference type="CDD" id="cd02674">
    <property type="entry name" value="Peptidase_C19R"/>
    <property type="match status" value="1"/>
</dbReference>
<dbReference type="AlphaFoldDB" id="A0A1S3KEP6"/>
<dbReference type="KEGG" id="lak:106181170"/>
<dbReference type="RefSeq" id="XP_013420930.1">
    <property type="nucleotide sequence ID" value="XM_013565476.1"/>
</dbReference>
<feature type="region of interest" description="Disordered" evidence="3">
    <location>
        <begin position="1"/>
        <end position="292"/>
    </location>
</feature>
<dbReference type="PROSITE" id="PS50235">
    <property type="entry name" value="USP_3"/>
    <property type="match status" value="1"/>
</dbReference>
<evidence type="ECO:0000313" key="5">
    <source>
        <dbReference type="Proteomes" id="UP000085678"/>
    </source>
</evidence>
<organism evidence="5 6">
    <name type="scientific">Lingula anatina</name>
    <name type="common">Brachiopod</name>
    <name type="synonym">Lingula unguis</name>
    <dbReference type="NCBI Taxonomy" id="7574"/>
    <lineage>
        <taxon>Eukaryota</taxon>
        <taxon>Metazoa</taxon>
        <taxon>Spiralia</taxon>
        <taxon>Lophotrochozoa</taxon>
        <taxon>Brachiopoda</taxon>
        <taxon>Linguliformea</taxon>
        <taxon>Lingulata</taxon>
        <taxon>Lingulida</taxon>
        <taxon>Linguloidea</taxon>
        <taxon>Lingulidae</taxon>
        <taxon>Lingula</taxon>
    </lineage>
</organism>
<dbReference type="InterPro" id="IPR018200">
    <property type="entry name" value="USP_CS"/>
</dbReference>
<dbReference type="PROSITE" id="PS00973">
    <property type="entry name" value="USP_2"/>
    <property type="match status" value="1"/>
</dbReference>
<keyword evidence="5" id="KW-1185">Reference proteome</keyword>
<proteinExistence type="inferred from homology"/>
<dbReference type="Pfam" id="PF00443">
    <property type="entry name" value="UCH"/>
    <property type="match status" value="1"/>
</dbReference>
<dbReference type="EC" id="3.4.19.12" evidence="2"/>
<feature type="compositionally biased region" description="Polar residues" evidence="3">
    <location>
        <begin position="276"/>
        <end position="292"/>
    </location>
</feature>
<feature type="compositionally biased region" description="Low complexity" evidence="3">
    <location>
        <begin position="1"/>
        <end position="16"/>
    </location>
</feature>
<comment type="similarity">
    <text evidence="2">Belongs to the peptidase C19 family.</text>
</comment>
<evidence type="ECO:0000256" key="3">
    <source>
        <dbReference type="SAM" id="MobiDB-lite"/>
    </source>
</evidence>
<name>A0A1S3KEP6_LINAN</name>
<keyword evidence="2" id="KW-0645">Protease</keyword>
<dbReference type="InterPro" id="IPR028889">
    <property type="entry name" value="USP"/>
</dbReference>
<dbReference type="SUPFAM" id="SSF54001">
    <property type="entry name" value="Cysteine proteinases"/>
    <property type="match status" value="1"/>
</dbReference>
<feature type="domain" description="USP" evidence="4">
    <location>
        <begin position="315"/>
        <end position="647"/>
    </location>
</feature>
<reference evidence="6 7" key="1">
    <citation type="submission" date="2025-04" db="UniProtKB">
        <authorList>
            <consortium name="RefSeq"/>
        </authorList>
    </citation>
    <scope>IDENTIFICATION</scope>
    <source>
        <tissue evidence="6 7">Gonads</tissue>
    </source>
</reference>
<evidence type="ECO:0000313" key="6">
    <source>
        <dbReference type="RefSeq" id="XP_013420929.1"/>
    </source>
</evidence>
<feature type="compositionally biased region" description="Basic and acidic residues" evidence="3">
    <location>
        <begin position="175"/>
        <end position="188"/>
    </location>
</feature>
<dbReference type="Gene3D" id="3.90.70.10">
    <property type="entry name" value="Cysteine proteinases"/>
    <property type="match status" value="1"/>
</dbReference>